<gene>
    <name evidence="2" type="ORF">PSTG_13279</name>
</gene>
<evidence type="ECO:0000256" key="1">
    <source>
        <dbReference type="SAM" id="SignalP"/>
    </source>
</evidence>
<keyword evidence="1" id="KW-0732">Signal</keyword>
<dbReference type="AlphaFoldDB" id="A0A0L0V210"/>
<accession>A0A0L0V210</accession>
<evidence type="ECO:0008006" key="4">
    <source>
        <dbReference type="Google" id="ProtNLM"/>
    </source>
</evidence>
<sequence>MHLTQSAIISLLVAISSLAVVVAGSTRCYFDGRPYSDMPTSEMSFNSSVLCLHHPILYFACDLETIHTEPSLIRLP</sequence>
<protein>
    <recommendedName>
        <fullName evidence="4">Secreted protein</fullName>
    </recommendedName>
</protein>
<feature type="chain" id="PRO_5005549353" description="Secreted protein" evidence="1">
    <location>
        <begin position="24"/>
        <end position="76"/>
    </location>
</feature>
<keyword evidence="3" id="KW-1185">Reference proteome</keyword>
<proteinExistence type="predicted"/>
<dbReference type="Proteomes" id="UP000054564">
    <property type="component" value="Unassembled WGS sequence"/>
</dbReference>
<comment type="caution">
    <text evidence="2">The sequence shown here is derived from an EMBL/GenBank/DDBJ whole genome shotgun (WGS) entry which is preliminary data.</text>
</comment>
<evidence type="ECO:0000313" key="3">
    <source>
        <dbReference type="Proteomes" id="UP000054564"/>
    </source>
</evidence>
<evidence type="ECO:0000313" key="2">
    <source>
        <dbReference type="EMBL" id="KNE93337.1"/>
    </source>
</evidence>
<dbReference type="EMBL" id="AJIL01000139">
    <property type="protein sequence ID" value="KNE93337.1"/>
    <property type="molecule type" value="Genomic_DNA"/>
</dbReference>
<reference evidence="3" key="1">
    <citation type="submission" date="2014-03" db="EMBL/GenBank/DDBJ databases">
        <title>The Genome Sequence of Puccinia striiformis f. sp. tritici PST-78.</title>
        <authorList>
            <consortium name="The Broad Institute Genome Sequencing Platform"/>
            <person name="Cuomo C."/>
            <person name="Hulbert S."/>
            <person name="Chen X."/>
            <person name="Walker B."/>
            <person name="Young S.K."/>
            <person name="Zeng Q."/>
            <person name="Gargeya S."/>
            <person name="Fitzgerald M."/>
            <person name="Haas B."/>
            <person name="Abouelleil A."/>
            <person name="Alvarado L."/>
            <person name="Arachchi H.M."/>
            <person name="Berlin A.M."/>
            <person name="Chapman S.B."/>
            <person name="Goldberg J."/>
            <person name="Griggs A."/>
            <person name="Gujja S."/>
            <person name="Hansen M."/>
            <person name="Howarth C."/>
            <person name="Imamovic A."/>
            <person name="Larimer J."/>
            <person name="McCowan C."/>
            <person name="Montmayeur A."/>
            <person name="Murphy C."/>
            <person name="Neiman D."/>
            <person name="Pearson M."/>
            <person name="Priest M."/>
            <person name="Roberts A."/>
            <person name="Saif S."/>
            <person name="Shea T."/>
            <person name="Sisk P."/>
            <person name="Sykes S."/>
            <person name="Wortman J."/>
            <person name="Nusbaum C."/>
            <person name="Birren B."/>
        </authorList>
    </citation>
    <scope>NUCLEOTIDE SEQUENCE [LARGE SCALE GENOMIC DNA]</scope>
    <source>
        <strain evidence="3">race PST-78</strain>
    </source>
</reference>
<feature type="signal peptide" evidence="1">
    <location>
        <begin position="1"/>
        <end position="23"/>
    </location>
</feature>
<name>A0A0L0V210_9BASI</name>
<organism evidence="2 3">
    <name type="scientific">Puccinia striiformis f. sp. tritici PST-78</name>
    <dbReference type="NCBI Taxonomy" id="1165861"/>
    <lineage>
        <taxon>Eukaryota</taxon>
        <taxon>Fungi</taxon>
        <taxon>Dikarya</taxon>
        <taxon>Basidiomycota</taxon>
        <taxon>Pucciniomycotina</taxon>
        <taxon>Pucciniomycetes</taxon>
        <taxon>Pucciniales</taxon>
        <taxon>Pucciniaceae</taxon>
        <taxon>Puccinia</taxon>
    </lineage>
</organism>